<protein>
    <submittedName>
        <fullName evidence="2">Uncharacterized protein</fullName>
    </submittedName>
</protein>
<keyword evidence="1" id="KW-1133">Transmembrane helix</keyword>
<dbReference type="EMBL" id="GGEC01092761">
    <property type="protein sequence ID" value="MBX73245.1"/>
    <property type="molecule type" value="Transcribed_RNA"/>
</dbReference>
<evidence type="ECO:0000256" key="1">
    <source>
        <dbReference type="SAM" id="Phobius"/>
    </source>
</evidence>
<evidence type="ECO:0000313" key="2">
    <source>
        <dbReference type="EMBL" id="MBX73245.1"/>
    </source>
</evidence>
<reference evidence="2" key="1">
    <citation type="submission" date="2018-02" db="EMBL/GenBank/DDBJ databases">
        <title>Rhizophora mucronata_Transcriptome.</title>
        <authorList>
            <person name="Meera S.P."/>
            <person name="Sreeshan A."/>
            <person name="Augustine A."/>
        </authorList>
    </citation>
    <scope>NUCLEOTIDE SEQUENCE</scope>
    <source>
        <tissue evidence="2">Leaf</tissue>
    </source>
</reference>
<keyword evidence="1" id="KW-0812">Transmembrane</keyword>
<accession>A0A2P2R1W5</accession>
<organism evidence="2">
    <name type="scientific">Rhizophora mucronata</name>
    <name type="common">Asiatic mangrove</name>
    <dbReference type="NCBI Taxonomy" id="61149"/>
    <lineage>
        <taxon>Eukaryota</taxon>
        <taxon>Viridiplantae</taxon>
        <taxon>Streptophyta</taxon>
        <taxon>Embryophyta</taxon>
        <taxon>Tracheophyta</taxon>
        <taxon>Spermatophyta</taxon>
        <taxon>Magnoliopsida</taxon>
        <taxon>eudicotyledons</taxon>
        <taxon>Gunneridae</taxon>
        <taxon>Pentapetalae</taxon>
        <taxon>rosids</taxon>
        <taxon>fabids</taxon>
        <taxon>Malpighiales</taxon>
        <taxon>Rhizophoraceae</taxon>
        <taxon>Rhizophora</taxon>
    </lineage>
</organism>
<sequence length="50" mass="5814">MIVFFYFFIIIYQLLHINTLVAVHSAQMSIPFLLLKYYSVASKQCSNALI</sequence>
<keyword evidence="1" id="KW-0472">Membrane</keyword>
<dbReference type="AlphaFoldDB" id="A0A2P2R1W5"/>
<proteinExistence type="predicted"/>
<feature type="transmembrane region" description="Helical" evidence="1">
    <location>
        <begin position="6"/>
        <end position="26"/>
    </location>
</feature>
<name>A0A2P2R1W5_RHIMU</name>